<reference evidence="1 2" key="1">
    <citation type="submission" date="2021-05" db="EMBL/GenBank/DDBJ databases">
        <authorList>
            <person name="Zhang Z.D."/>
            <person name="Osman G."/>
        </authorList>
    </citation>
    <scope>NUCLEOTIDE SEQUENCE [LARGE SCALE GENOMIC DNA]</scope>
    <source>
        <strain evidence="1 2">KCTC 32217</strain>
    </source>
</reference>
<dbReference type="RefSeq" id="WP_213944618.1">
    <property type="nucleotide sequence ID" value="NZ_JAHBGI010000009.1"/>
</dbReference>
<evidence type="ECO:0000313" key="1">
    <source>
        <dbReference type="EMBL" id="MBS9523743.1"/>
    </source>
</evidence>
<proteinExistence type="predicted"/>
<gene>
    <name evidence="1" type="ORF">KI659_06890</name>
</gene>
<protein>
    <submittedName>
        <fullName evidence="1">Uncharacterized protein</fullName>
    </submittedName>
</protein>
<dbReference type="AlphaFoldDB" id="A0AAP2CFP2"/>
<organism evidence="1 2">
    <name type="scientific">Litoribacter ruber</name>
    <dbReference type="NCBI Taxonomy" id="702568"/>
    <lineage>
        <taxon>Bacteria</taxon>
        <taxon>Pseudomonadati</taxon>
        <taxon>Bacteroidota</taxon>
        <taxon>Cytophagia</taxon>
        <taxon>Cytophagales</taxon>
        <taxon>Cyclobacteriaceae</taxon>
        <taxon>Litoribacter</taxon>
    </lineage>
</organism>
<sequence length="71" mass="7870">MGVIVIETINEEQSETVKAILKALKVRFTATEDISESKIIAESVAQGYKEMLDAKAGKIKARDARDLFDEL</sequence>
<comment type="caution">
    <text evidence="1">The sequence shown here is derived from an EMBL/GenBank/DDBJ whole genome shotgun (WGS) entry which is preliminary data.</text>
</comment>
<evidence type="ECO:0000313" key="2">
    <source>
        <dbReference type="Proteomes" id="UP001319104"/>
    </source>
</evidence>
<accession>A0AAP2CFP2</accession>
<dbReference type="EMBL" id="JAHCMY010000002">
    <property type="protein sequence ID" value="MBS9523743.1"/>
    <property type="molecule type" value="Genomic_DNA"/>
</dbReference>
<name>A0AAP2CFP2_9BACT</name>
<dbReference type="Proteomes" id="UP001319104">
    <property type="component" value="Unassembled WGS sequence"/>
</dbReference>
<keyword evidence="2" id="KW-1185">Reference proteome</keyword>